<dbReference type="AlphaFoldDB" id="A0AAD2A183"/>
<evidence type="ECO:0000313" key="2">
    <source>
        <dbReference type="Proteomes" id="UP000834106"/>
    </source>
</evidence>
<gene>
    <name evidence="1" type="ORF">FPE_LOCUS27069</name>
</gene>
<dbReference type="Gene3D" id="3.40.47.10">
    <property type="match status" value="1"/>
</dbReference>
<keyword evidence="2" id="KW-1185">Reference proteome</keyword>
<sequence length="170" mass="19127">MGFGFSRDGDEAEFDNLDDKKAFIDLGFGSLKKFPEEYWVPALFRVKRSFLPLNPQLPGKDSLVGLAAEAAKKALQMAEVDADDVDLVLMCSSTPEVLRKIEVQEAHFNSPRENLLATFYFALMTLDPLLASADQPLPRFNELLAPTTLYPLYRFGNPLPLKIRALKLKY</sequence>
<dbReference type="GO" id="GO:0016746">
    <property type="term" value="F:acyltransferase activity"/>
    <property type="evidence" value="ECO:0007669"/>
    <property type="project" value="InterPro"/>
</dbReference>
<reference evidence="1" key="1">
    <citation type="submission" date="2023-05" db="EMBL/GenBank/DDBJ databases">
        <authorList>
            <person name="Huff M."/>
        </authorList>
    </citation>
    <scope>NUCLEOTIDE SEQUENCE</scope>
</reference>
<dbReference type="Proteomes" id="UP000834106">
    <property type="component" value="Chromosome 17"/>
</dbReference>
<dbReference type="EMBL" id="OU503052">
    <property type="protein sequence ID" value="CAI9779639.1"/>
    <property type="molecule type" value="Genomic_DNA"/>
</dbReference>
<protein>
    <submittedName>
        <fullName evidence="1">Uncharacterized protein</fullName>
    </submittedName>
</protein>
<accession>A0AAD2A183</accession>
<organism evidence="1 2">
    <name type="scientific">Fraxinus pennsylvanica</name>
    <dbReference type="NCBI Taxonomy" id="56036"/>
    <lineage>
        <taxon>Eukaryota</taxon>
        <taxon>Viridiplantae</taxon>
        <taxon>Streptophyta</taxon>
        <taxon>Embryophyta</taxon>
        <taxon>Tracheophyta</taxon>
        <taxon>Spermatophyta</taxon>
        <taxon>Magnoliopsida</taxon>
        <taxon>eudicotyledons</taxon>
        <taxon>Gunneridae</taxon>
        <taxon>Pentapetalae</taxon>
        <taxon>asterids</taxon>
        <taxon>lamiids</taxon>
        <taxon>Lamiales</taxon>
        <taxon>Oleaceae</taxon>
        <taxon>Oleeae</taxon>
        <taxon>Fraxinus</taxon>
    </lineage>
</organism>
<proteinExistence type="predicted"/>
<name>A0AAD2A183_9LAMI</name>
<dbReference type="SUPFAM" id="SSF53901">
    <property type="entry name" value="Thiolase-like"/>
    <property type="match status" value="1"/>
</dbReference>
<evidence type="ECO:0000313" key="1">
    <source>
        <dbReference type="EMBL" id="CAI9779639.1"/>
    </source>
</evidence>
<dbReference type="InterPro" id="IPR016039">
    <property type="entry name" value="Thiolase-like"/>
</dbReference>